<comment type="caution">
    <text evidence="12">The sequence shown here is derived from an EMBL/GenBank/DDBJ whole genome shotgun (WGS) entry which is preliminary data.</text>
</comment>
<protein>
    <recommendedName>
        <fullName evidence="11">Potassium-transporting ATPase KdpC subunit</fullName>
    </recommendedName>
    <alternativeName>
        <fullName evidence="11">ATP phosphohydrolase [potassium-transporting] C chain</fullName>
    </alternativeName>
    <alternativeName>
        <fullName evidence="11">Potassium-binding and translocating subunit C</fullName>
    </alternativeName>
    <alternativeName>
        <fullName evidence="11">Potassium-translocating ATPase C chain</fullName>
    </alternativeName>
</protein>
<keyword evidence="9 11" id="KW-0406">Ion transport</keyword>
<dbReference type="NCBIfam" id="NF001454">
    <property type="entry name" value="PRK00315.1"/>
    <property type="match status" value="1"/>
</dbReference>
<evidence type="ECO:0000313" key="13">
    <source>
        <dbReference type="Proteomes" id="UP001170954"/>
    </source>
</evidence>
<dbReference type="PANTHER" id="PTHR30042">
    <property type="entry name" value="POTASSIUM-TRANSPORTING ATPASE C CHAIN"/>
    <property type="match status" value="1"/>
</dbReference>
<keyword evidence="13" id="KW-1185">Reference proteome</keyword>
<dbReference type="PIRSF" id="PIRSF001296">
    <property type="entry name" value="K_ATPase_KdpC"/>
    <property type="match status" value="1"/>
</dbReference>
<keyword evidence="4 11" id="KW-0812">Transmembrane</keyword>
<gene>
    <name evidence="11 12" type="primary">kdpC</name>
    <name evidence="12" type="ORF">HX018_16060</name>
</gene>
<keyword evidence="2 11" id="KW-1003">Cell membrane</keyword>
<accession>A0ABT7NR64</accession>
<evidence type="ECO:0000256" key="6">
    <source>
        <dbReference type="ARBA" id="ARBA00022840"/>
    </source>
</evidence>
<comment type="function">
    <text evidence="11">Part of the high-affinity ATP-driven potassium transport (or Kdp) system, which catalyzes the hydrolysis of ATP coupled with the electrogenic transport of potassium into the cytoplasm. This subunit acts as a catalytic chaperone that increases the ATP-binding affinity of the ATP-hydrolyzing subunit KdpB by the formation of a transient KdpB/KdpC/ATP ternary complex.</text>
</comment>
<evidence type="ECO:0000256" key="7">
    <source>
        <dbReference type="ARBA" id="ARBA00022958"/>
    </source>
</evidence>
<comment type="similarity">
    <text evidence="11">Belongs to the KdpC family.</text>
</comment>
<evidence type="ECO:0000256" key="2">
    <source>
        <dbReference type="ARBA" id="ARBA00022475"/>
    </source>
</evidence>
<proteinExistence type="inferred from homology"/>
<comment type="subunit">
    <text evidence="11">The system is composed of three essential subunits: KdpA, KdpB and KdpC.</text>
</comment>
<dbReference type="Proteomes" id="UP001170954">
    <property type="component" value="Unassembled WGS sequence"/>
</dbReference>
<evidence type="ECO:0000313" key="12">
    <source>
        <dbReference type="EMBL" id="MDM1049754.1"/>
    </source>
</evidence>
<name>A0ABT7NR64_9SPHI</name>
<evidence type="ECO:0000256" key="5">
    <source>
        <dbReference type="ARBA" id="ARBA00022741"/>
    </source>
</evidence>
<evidence type="ECO:0000256" key="10">
    <source>
        <dbReference type="ARBA" id="ARBA00023136"/>
    </source>
</evidence>
<dbReference type="EMBL" id="JACAGK010000056">
    <property type="protein sequence ID" value="MDM1049754.1"/>
    <property type="molecule type" value="Genomic_DNA"/>
</dbReference>
<keyword evidence="3 11" id="KW-0633">Potassium transport</keyword>
<organism evidence="12 13">
    <name type="scientific">Sphingobacterium hotanense</name>
    <dbReference type="NCBI Taxonomy" id="649196"/>
    <lineage>
        <taxon>Bacteria</taxon>
        <taxon>Pseudomonadati</taxon>
        <taxon>Bacteroidota</taxon>
        <taxon>Sphingobacteriia</taxon>
        <taxon>Sphingobacteriales</taxon>
        <taxon>Sphingobacteriaceae</taxon>
        <taxon>Sphingobacterium</taxon>
    </lineage>
</organism>
<feature type="transmembrane region" description="Helical" evidence="11">
    <location>
        <begin position="7"/>
        <end position="31"/>
    </location>
</feature>
<evidence type="ECO:0000256" key="3">
    <source>
        <dbReference type="ARBA" id="ARBA00022538"/>
    </source>
</evidence>
<evidence type="ECO:0000256" key="4">
    <source>
        <dbReference type="ARBA" id="ARBA00022692"/>
    </source>
</evidence>
<keyword evidence="7 11" id="KW-0630">Potassium</keyword>
<dbReference type="RefSeq" id="WP_286652031.1">
    <property type="nucleotide sequence ID" value="NZ_JACAGK010000056.1"/>
</dbReference>
<evidence type="ECO:0000256" key="1">
    <source>
        <dbReference type="ARBA" id="ARBA00022448"/>
    </source>
</evidence>
<keyword evidence="10 11" id="KW-0472">Membrane</keyword>
<dbReference type="HAMAP" id="MF_00276">
    <property type="entry name" value="KdpC"/>
    <property type="match status" value="1"/>
</dbReference>
<keyword evidence="5 11" id="KW-0547">Nucleotide-binding</keyword>
<evidence type="ECO:0000256" key="11">
    <source>
        <dbReference type="HAMAP-Rule" id="MF_00276"/>
    </source>
</evidence>
<keyword evidence="8 11" id="KW-1133">Transmembrane helix</keyword>
<reference evidence="12" key="2">
    <citation type="journal article" date="2022" name="Sci. Total Environ.">
        <title>Prevalence, transmission, and molecular epidemiology of tet(X)-positive bacteria among humans, animals, and environmental niches in China: An epidemiological, and genomic-based study.</title>
        <authorList>
            <person name="Dong N."/>
            <person name="Zeng Y."/>
            <person name="Cai C."/>
            <person name="Sun C."/>
            <person name="Lu J."/>
            <person name="Liu C."/>
            <person name="Zhou H."/>
            <person name="Sun Q."/>
            <person name="Shu L."/>
            <person name="Wang H."/>
            <person name="Wang Y."/>
            <person name="Wang S."/>
            <person name="Wu C."/>
            <person name="Chan E.W."/>
            <person name="Chen G."/>
            <person name="Shen Z."/>
            <person name="Chen S."/>
            <person name="Zhang R."/>
        </authorList>
    </citation>
    <scope>NUCLEOTIDE SEQUENCE</scope>
    <source>
        <strain evidence="12">R1692</strain>
    </source>
</reference>
<dbReference type="Pfam" id="PF02669">
    <property type="entry name" value="KdpC"/>
    <property type="match status" value="1"/>
</dbReference>
<evidence type="ECO:0000256" key="8">
    <source>
        <dbReference type="ARBA" id="ARBA00022989"/>
    </source>
</evidence>
<reference evidence="12" key="1">
    <citation type="submission" date="2020-06" db="EMBL/GenBank/DDBJ databases">
        <authorList>
            <person name="Dong N."/>
        </authorList>
    </citation>
    <scope>NUCLEOTIDE SEQUENCE</scope>
    <source>
        <strain evidence="12">R1692</strain>
    </source>
</reference>
<dbReference type="InterPro" id="IPR003820">
    <property type="entry name" value="KdpC"/>
</dbReference>
<keyword evidence="6 11" id="KW-0067">ATP-binding</keyword>
<dbReference type="PANTHER" id="PTHR30042:SF2">
    <property type="entry name" value="POTASSIUM-TRANSPORTING ATPASE KDPC SUBUNIT"/>
    <property type="match status" value="1"/>
</dbReference>
<keyword evidence="1 11" id="KW-0813">Transport</keyword>
<comment type="subcellular location">
    <subcellularLocation>
        <location evidence="11">Cell membrane</location>
        <topology evidence="11">Single-pass membrane protein</topology>
    </subcellularLocation>
</comment>
<evidence type="ECO:0000256" key="9">
    <source>
        <dbReference type="ARBA" id="ARBA00023065"/>
    </source>
</evidence>
<sequence>MKSNITIAIRLSIICLFVFAVLYPFIIWALAQTQASKGKGKMIEVAGKSYYYHIGQAFEGDHYFQSRPSAVDYNAGGSGGSNKGPSNEAYLDEVAARIDTFLQKNPTVQRAQVPVDLVTASGSGLDPHISVQAAYVQAARVAELRGLSVPQVNNLIAEIKEKALWGLFGPETIHVLKLNLALDDMNNKLGGNHGN</sequence>